<evidence type="ECO:0000313" key="1">
    <source>
        <dbReference type="EMBL" id="QRV45984.1"/>
    </source>
</evidence>
<gene>
    <name evidence="1" type="ORF">I6J41_34325</name>
</gene>
<accession>A0ABX7JF83</accession>
<geneLocation type="plasmid" evidence="1 2">
    <name>unnamed1</name>
</geneLocation>
<keyword evidence="2" id="KW-1185">Reference proteome</keyword>
<reference evidence="1 2" key="1">
    <citation type="submission" date="2021-02" db="EMBL/GenBank/DDBJ databases">
        <title>FDA dAtabase for Regulatory Grade micrObial Sequences (FDA-ARGOS): Supporting development and validation of Infectious Disease Dx tests.</title>
        <authorList>
            <person name="Sproer C."/>
            <person name="Gronow S."/>
            <person name="Severitt S."/>
            <person name="Schroder I."/>
            <person name="Tallon L."/>
            <person name="Sadzewicz L."/>
            <person name="Zhao X."/>
            <person name="Boylan J."/>
            <person name="Ott S."/>
            <person name="Bowen H."/>
            <person name="Vavikolanu K."/>
            <person name="Mehta A."/>
            <person name="Aluvathingal J."/>
            <person name="Nadendla S."/>
            <person name="Lowell S."/>
            <person name="Myers T."/>
            <person name="Yan Y."/>
            <person name="Sichtig H."/>
        </authorList>
    </citation>
    <scope>NUCLEOTIDE SEQUENCE [LARGE SCALE GENOMIC DNA]</scope>
    <source>
        <strain evidence="1 2">FDAARGOS_1211</strain>
        <plasmid evidence="1 2">unnamed1</plasmid>
    </source>
</reference>
<organism evidence="1 2">
    <name type="scientific">Streptomyces californicus</name>
    <dbReference type="NCBI Taxonomy" id="67351"/>
    <lineage>
        <taxon>Bacteria</taxon>
        <taxon>Bacillati</taxon>
        <taxon>Actinomycetota</taxon>
        <taxon>Actinomycetes</taxon>
        <taxon>Kitasatosporales</taxon>
        <taxon>Streptomycetaceae</taxon>
        <taxon>Streptomyces</taxon>
    </lineage>
</organism>
<protein>
    <submittedName>
        <fullName evidence="1">Uncharacterized protein</fullName>
    </submittedName>
</protein>
<proteinExistence type="predicted"/>
<sequence>MTLAKEAALDKAMAARQTCPGPCGRRYFHCLPLKTLGSCLECHDGTPADPASYIAPSAKHLLAA</sequence>
<name>A0ABX7JF83_9ACTN</name>
<dbReference type="EMBL" id="CP070250">
    <property type="protein sequence ID" value="QRV45984.1"/>
    <property type="molecule type" value="Genomic_DNA"/>
</dbReference>
<dbReference type="Proteomes" id="UP000598054">
    <property type="component" value="Plasmid unnamed1"/>
</dbReference>
<evidence type="ECO:0000313" key="2">
    <source>
        <dbReference type="Proteomes" id="UP000598054"/>
    </source>
</evidence>
<keyword evidence="1" id="KW-0614">Plasmid</keyword>